<feature type="domain" description="EAL" evidence="12">
    <location>
        <begin position="446"/>
        <end position="700"/>
    </location>
</feature>
<evidence type="ECO:0000313" key="14">
    <source>
        <dbReference type="EMBL" id="SFM31227.1"/>
    </source>
</evidence>
<dbReference type="Pfam" id="PF00990">
    <property type="entry name" value="GGDEF"/>
    <property type="match status" value="1"/>
</dbReference>
<dbReference type="Gene3D" id="3.30.450.20">
    <property type="entry name" value="PAS domain"/>
    <property type="match status" value="1"/>
</dbReference>
<dbReference type="NCBIfam" id="TIGR00254">
    <property type="entry name" value="GGDEF"/>
    <property type="match status" value="1"/>
</dbReference>
<evidence type="ECO:0000256" key="1">
    <source>
        <dbReference type="ARBA" id="ARBA00022553"/>
    </source>
</evidence>
<dbReference type="GO" id="GO:0003677">
    <property type="term" value="F:DNA binding"/>
    <property type="evidence" value="ECO:0007669"/>
    <property type="project" value="UniProtKB-KW"/>
</dbReference>
<feature type="domain" description="Response regulatory" evidence="9">
    <location>
        <begin position="7"/>
        <end position="123"/>
    </location>
</feature>
<dbReference type="CDD" id="cd01948">
    <property type="entry name" value="EAL"/>
    <property type="match status" value="1"/>
</dbReference>
<dbReference type="InterPro" id="IPR011006">
    <property type="entry name" value="CheY-like_superfamily"/>
</dbReference>
<dbReference type="Proteomes" id="UP000199470">
    <property type="component" value="Unassembled WGS sequence"/>
</dbReference>
<evidence type="ECO:0000259" key="11">
    <source>
        <dbReference type="PROSITE" id="PS50113"/>
    </source>
</evidence>
<dbReference type="Gene3D" id="3.40.50.2300">
    <property type="match status" value="2"/>
</dbReference>
<dbReference type="CDD" id="cd17538">
    <property type="entry name" value="REC_D1_PleD-like"/>
    <property type="match status" value="1"/>
</dbReference>
<dbReference type="InterPro" id="IPR001610">
    <property type="entry name" value="PAC"/>
</dbReference>
<dbReference type="InterPro" id="IPR035965">
    <property type="entry name" value="PAS-like_dom_sf"/>
</dbReference>
<feature type="domain" description="PAC" evidence="11">
    <location>
        <begin position="222"/>
        <end position="272"/>
    </location>
</feature>
<dbReference type="PROSITE" id="PS50110">
    <property type="entry name" value="RESPONSE_REGULATORY"/>
    <property type="match status" value="2"/>
</dbReference>
<dbReference type="InterPro" id="IPR035919">
    <property type="entry name" value="EAL_sf"/>
</dbReference>
<dbReference type="AlphaFoldDB" id="A0A1I4PTY5"/>
<dbReference type="InterPro" id="IPR029787">
    <property type="entry name" value="Nucleotide_cyclase"/>
</dbReference>
<dbReference type="InterPro" id="IPR052155">
    <property type="entry name" value="Biofilm_reg_signaling"/>
</dbReference>
<evidence type="ECO:0000313" key="15">
    <source>
        <dbReference type="Proteomes" id="UP000199470"/>
    </source>
</evidence>
<dbReference type="InterPro" id="IPR000700">
    <property type="entry name" value="PAS-assoc_C"/>
</dbReference>
<dbReference type="SUPFAM" id="SSF55073">
    <property type="entry name" value="Nucleotide cyclase"/>
    <property type="match status" value="1"/>
</dbReference>
<dbReference type="InterPro" id="IPR043128">
    <property type="entry name" value="Rev_trsase/Diguanyl_cyclase"/>
</dbReference>
<dbReference type="CDD" id="cd01949">
    <property type="entry name" value="GGDEF"/>
    <property type="match status" value="1"/>
</dbReference>
<dbReference type="CDD" id="cd17569">
    <property type="entry name" value="REC_HupR-like"/>
    <property type="match status" value="1"/>
</dbReference>
<sequence>MHATAATILIVDDEAKNRKLLDLLLRPTGYRTEYAASGEEALAAVRRSAPDLILLDVMMPGLDGYQVASRLKSQAATARIPIIMLTALTERGARLAGLDAGAEEFLSKPVDRAELWLRVRNLLRLKAYGDLQQHSAALQRQVSARTADLQRFRTAMDATADAILLIDRASMRFVEVNATSCSMLGYSRAELLAVGPEALGGGTRAQYEGAYDAMIAGRGGAELYETELRRKDGSLVQVEVHRQALRSGADWIIVGVVRDITERKLAQQRLHHQAHHDALTGLPNRTLFYDTLKKTLALAGEHGWQVAVLFVDLDHFKNVNDTLGHLVGDELLVRFSERLVQCVRLRDTVGRLGGDEFALILVTPEGQQGAAQVANKILAALRAPFELRGHTVNVSASIGITIHPDDADTPDELIKYADTAMYQAKHAGRDTYRFFTAQMNAAVLARLELETALRAALENGEFVLHYQPKARLGDGRVAGLEALLRWQRPGHGLVAPGEFIALLEETGLIVRVGSWVIATACRQIRRWLDSPVGAVALSINVSGRQFVEGALDAEVLAALVENAVPAELLELELTETSLMANTARTIDCLRNLKRQHVKISIDDFGTGYSSLAYLRRFPIDTLKIDIAFIRDVTSNPDAAAIVRAIISMAHSLNLNVVAEGVETPAQLSYLRRHHCDQIQGYYFSRPLDAERVGELLLQGRRLAPPEPCDERRQTLLIVDDDPLMLGMLVELFKDDGYHVETARSGAEGFDALARHEAQVILCDQCMPTLDGAAFLDQVKAMYPDTVRIVLSGNADLASMMAAVNSGAVDRFYTKPWDGALLRDNIRQAFRHHRPPCGGGPGPHGGDALPEAA</sequence>
<keyword evidence="1 7" id="KW-0597">Phosphoprotein</keyword>
<feature type="domain" description="Response regulatory" evidence="9">
    <location>
        <begin position="714"/>
        <end position="829"/>
    </location>
</feature>
<dbReference type="STRING" id="758825.SAMN02982985_03606"/>
<dbReference type="InterPro" id="IPR000160">
    <property type="entry name" value="GGDEF_dom"/>
</dbReference>
<reference evidence="14 15" key="1">
    <citation type="submission" date="2016-10" db="EMBL/GenBank/DDBJ databases">
        <authorList>
            <person name="de Groot N.N."/>
        </authorList>
    </citation>
    <scope>NUCLEOTIDE SEQUENCE [LARGE SCALE GENOMIC DNA]</scope>
    <source>
        <strain evidence="14 15">ATCC 43154</strain>
    </source>
</reference>
<dbReference type="PROSITE" id="PS50887">
    <property type="entry name" value="GGDEF"/>
    <property type="match status" value="1"/>
</dbReference>
<gene>
    <name evidence="14" type="ORF">SAMN02982985_03606</name>
</gene>
<keyword evidence="3" id="KW-0805">Transcription regulation</keyword>
<dbReference type="PROSITE" id="PS50112">
    <property type="entry name" value="PAS"/>
    <property type="match status" value="1"/>
</dbReference>
<dbReference type="OrthoDB" id="9813903at2"/>
<dbReference type="SMART" id="SM00052">
    <property type="entry name" value="EAL"/>
    <property type="match status" value="1"/>
</dbReference>
<evidence type="ECO:0000256" key="2">
    <source>
        <dbReference type="ARBA" id="ARBA00023012"/>
    </source>
</evidence>
<dbReference type="GO" id="GO:0071732">
    <property type="term" value="P:cellular response to nitric oxide"/>
    <property type="evidence" value="ECO:0007669"/>
    <property type="project" value="UniProtKB-ARBA"/>
</dbReference>
<dbReference type="Pfam" id="PF00072">
    <property type="entry name" value="Response_reg"/>
    <property type="match status" value="2"/>
</dbReference>
<dbReference type="SUPFAM" id="SSF52172">
    <property type="entry name" value="CheY-like"/>
    <property type="match status" value="2"/>
</dbReference>
<keyword evidence="15" id="KW-1185">Reference proteome</keyword>
<keyword evidence="4" id="KW-0238">DNA-binding</keyword>
<keyword evidence="2" id="KW-0902">Two-component regulatory system</keyword>
<dbReference type="SMART" id="SM00448">
    <property type="entry name" value="REC"/>
    <property type="match status" value="2"/>
</dbReference>
<dbReference type="GO" id="GO:0000160">
    <property type="term" value="P:phosphorelay signal transduction system"/>
    <property type="evidence" value="ECO:0007669"/>
    <property type="project" value="UniProtKB-KW"/>
</dbReference>
<dbReference type="EMBL" id="FOTW01000017">
    <property type="protein sequence ID" value="SFM31227.1"/>
    <property type="molecule type" value="Genomic_DNA"/>
</dbReference>
<dbReference type="PANTHER" id="PTHR44757:SF2">
    <property type="entry name" value="BIOFILM ARCHITECTURE MAINTENANCE PROTEIN MBAA"/>
    <property type="match status" value="1"/>
</dbReference>
<dbReference type="InterPro" id="IPR001633">
    <property type="entry name" value="EAL_dom"/>
</dbReference>
<dbReference type="Pfam" id="PF13426">
    <property type="entry name" value="PAS_9"/>
    <property type="match status" value="1"/>
</dbReference>
<dbReference type="SUPFAM" id="SSF55785">
    <property type="entry name" value="PYP-like sensor domain (PAS domain)"/>
    <property type="match status" value="1"/>
</dbReference>
<dbReference type="FunFam" id="3.40.50.2300:FF:000001">
    <property type="entry name" value="DNA-binding response regulator PhoB"/>
    <property type="match status" value="1"/>
</dbReference>
<accession>A0A1I4PTY5</accession>
<feature type="domain" description="PAS" evidence="10">
    <location>
        <begin position="148"/>
        <end position="192"/>
    </location>
</feature>
<dbReference type="FunFam" id="3.30.70.270:FF:000001">
    <property type="entry name" value="Diguanylate cyclase domain protein"/>
    <property type="match status" value="1"/>
</dbReference>
<evidence type="ECO:0000259" key="12">
    <source>
        <dbReference type="PROSITE" id="PS50883"/>
    </source>
</evidence>
<feature type="modified residue" description="4-aspartylphosphate" evidence="7">
    <location>
        <position position="763"/>
    </location>
</feature>
<dbReference type="PROSITE" id="PS50883">
    <property type="entry name" value="EAL"/>
    <property type="match status" value="1"/>
</dbReference>
<organism evidence="14 15">
    <name type="scientific">Rugamonas rubra</name>
    <dbReference type="NCBI Taxonomy" id="758825"/>
    <lineage>
        <taxon>Bacteria</taxon>
        <taxon>Pseudomonadati</taxon>
        <taxon>Pseudomonadota</taxon>
        <taxon>Betaproteobacteria</taxon>
        <taxon>Burkholderiales</taxon>
        <taxon>Oxalobacteraceae</taxon>
        <taxon>Telluria group</taxon>
        <taxon>Rugamonas</taxon>
    </lineage>
</organism>
<dbReference type="SMART" id="SM00267">
    <property type="entry name" value="GGDEF"/>
    <property type="match status" value="1"/>
</dbReference>
<feature type="modified residue" description="4-aspartylphosphate" evidence="7">
    <location>
        <position position="56"/>
    </location>
</feature>
<evidence type="ECO:0000259" key="10">
    <source>
        <dbReference type="PROSITE" id="PS50112"/>
    </source>
</evidence>
<evidence type="ECO:0000259" key="13">
    <source>
        <dbReference type="PROSITE" id="PS50887"/>
    </source>
</evidence>
<name>A0A1I4PTY5_9BURK</name>
<dbReference type="SMART" id="SM00086">
    <property type="entry name" value="PAC"/>
    <property type="match status" value="1"/>
</dbReference>
<evidence type="ECO:0000256" key="8">
    <source>
        <dbReference type="SAM" id="MobiDB-lite"/>
    </source>
</evidence>
<dbReference type="PROSITE" id="PS50113">
    <property type="entry name" value="PAC"/>
    <property type="match status" value="1"/>
</dbReference>
<evidence type="ECO:0000256" key="5">
    <source>
        <dbReference type="ARBA" id="ARBA00023163"/>
    </source>
</evidence>
<evidence type="ECO:0000256" key="3">
    <source>
        <dbReference type="ARBA" id="ARBA00023015"/>
    </source>
</evidence>
<dbReference type="Gene3D" id="3.30.70.270">
    <property type="match status" value="1"/>
</dbReference>
<dbReference type="InterPro" id="IPR001789">
    <property type="entry name" value="Sig_transdc_resp-reg_receiver"/>
</dbReference>
<dbReference type="NCBIfam" id="TIGR00229">
    <property type="entry name" value="sensory_box"/>
    <property type="match status" value="1"/>
</dbReference>
<dbReference type="SUPFAM" id="SSF141868">
    <property type="entry name" value="EAL domain-like"/>
    <property type="match status" value="1"/>
</dbReference>
<dbReference type="SMART" id="SM00091">
    <property type="entry name" value="PAS"/>
    <property type="match status" value="1"/>
</dbReference>
<protein>
    <submittedName>
        <fullName evidence="14">PAS domain S-box-containing protein/diguanylate cyclase (GGDEF) domain-containing protein</fullName>
    </submittedName>
</protein>
<evidence type="ECO:0000256" key="7">
    <source>
        <dbReference type="PROSITE-ProRule" id="PRU00169"/>
    </source>
</evidence>
<comment type="catalytic activity">
    <reaction evidence="6">
        <text>3',3'-c-di-GMP + H2O = 5'-phosphoguanylyl(3'-&gt;5')guanosine + H(+)</text>
        <dbReference type="Rhea" id="RHEA:24902"/>
        <dbReference type="ChEBI" id="CHEBI:15377"/>
        <dbReference type="ChEBI" id="CHEBI:15378"/>
        <dbReference type="ChEBI" id="CHEBI:58754"/>
        <dbReference type="ChEBI" id="CHEBI:58805"/>
        <dbReference type="EC" id="3.1.4.52"/>
    </reaction>
    <physiologicalReaction direction="left-to-right" evidence="6">
        <dbReference type="Rhea" id="RHEA:24903"/>
    </physiologicalReaction>
</comment>
<dbReference type="Pfam" id="PF00563">
    <property type="entry name" value="EAL"/>
    <property type="match status" value="1"/>
</dbReference>
<proteinExistence type="predicted"/>
<evidence type="ECO:0000259" key="9">
    <source>
        <dbReference type="PROSITE" id="PS50110"/>
    </source>
</evidence>
<evidence type="ECO:0000256" key="4">
    <source>
        <dbReference type="ARBA" id="ARBA00023125"/>
    </source>
</evidence>
<dbReference type="CDD" id="cd00130">
    <property type="entry name" value="PAS"/>
    <property type="match status" value="1"/>
</dbReference>
<dbReference type="FunFam" id="3.20.20.450:FF:000001">
    <property type="entry name" value="Cyclic di-GMP phosphodiesterase yahA"/>
    <property type="match status" value="1"/>
</dbReference>
<evidence type="ECO:0000256" key="6">
    <source>
        <dbReference type="ARBA" id="ARBA00051114"/>
    </source>
</evidence>
<feature type="domain" description="GGDEF" evidence="13">
    <location>
        <begin position="304"/>
        <end position="437"/>
    </location>
</feature>
<dbReference type="PANTHER" id="PTHR44757">
    <property type="entry name" value="DIGUANYLATE CYCLASE DGCP"/>
    <property type="match status" value="1"/>
</dbReference>
<dbReference type="InterPro" id="IPR000014">
    <property type="entry name" value="PAS"/>
</dbReference>
<keyword evidence="5" id="KW-0804">Transcription</keyword>
<feature type="region of interest" description="Disordered" evidence="8">
    <location>
        <begin position="831"/>
        <end position="852"/>
    </location>
</feature>
<dbReference type="GO" id="GO:0071111">
    <property type="term" value="F:cyclic-guanylate-specific phosphodiesterase activity"/>
    <property type="evidence" value="ECO:0007669"/>
    <property type="project" value="UniProtKB-EC"/>
</dbReference>
<dbReference type="Gene3D" id="3.20.20.450">
    <property type="entry name" value="EAL domain"/>
    <property type="match status" value="1"/>
</dbReference>
<dbReference type="RefSeq" id="WP_093389085.1">
    <property type="nucleotide sequence ID" value="NZ_FOTW01000017.1"/>
</dbReference>